<comment type="caution">
    <text evidence="9">The sequence shown here is derived from an EMBL/GenBank/DDBJ whole genome shotgun (WGS) entry which is preliminary data.</text>
</comment>
<dbReference type="PANTHER" id="PTHR23501">
    <property type="entry name" value="MAJOR FACILITATOR SUPERFAMILY"/>
    <property type="match status" value="1"/>
</dbReference>
<feature type="transmembrane region" description="Helical" evidence="7">
    <location>
        <begin position="324"/>
        <end position="345"/>
    </location>
</feature>
<dbReference type="InterPro" id="IPR036259">
    <property type="entry name" value="MFS_trans_sf"/>
</dbReference>
<dbReference type="Pfam" id="PF07690">
    <property type="entry name" value="MFS_1"/>
    <property type="match status" value="2"/>
</dbReference>
<evidence type="ECO:0000256" key="2">
    <source>
        <dbReference type="ARBA" id="ARBA00022448"/>
    </source>
</evidence>
<dbReference type="InterPro" id="IPR005829">
    <property type="entry name" value="Sugar_transporter_CS"/>
</dbReference>
<feature type="domain" description="Major facilitator superfamily (MFS) profile" evidence="8">
    <location>
        <begin position="7"/>
        <end position="495"/>
    </location>
</feature>
<feature type="transmembrane region" description="Helical" evidence="7">
    <location>
        <begin position="77"/>
        <end position="94"/>
    </location>
</feature>
<dbReference type="Gene3D" id="1.20.1250.20">
    <property type="entry name" value="MFS general substrate transporter like domains"/>
    <property type="match status" value="1"/>
</dbReference>
<accession>A0A426U5R3</accession>
<gene>
    <name evidence="9" type="ORF">EI684_05050</name>
</gene>
<feature type="transmembrane region" description="Helical" evidence="7">
    <location>
        <begin position="166"/>
        <end position="186"/>
    </location>
</feature>
<evidence type="ECO:0000256" key="4">
    <source>
        <dbReference type="ARBA" id="ARBA00022989"/>
    </source>
</evidence>
<sequence length="501" mass="53286">PVDPRLTLVLVALAIFVGAVDLTVVSAVLPKIMLDLNVALDTELGRASWVVTGYLLAYTVSMTFVGRLSDLLGRRRIYMASLVIFLIGSVQVAMAPSLNWLIAGRVVQALGAGALVPVSMALVSDIFPPAGRAAALGFIGAVDTAGWMVGHLYGGILMRIFDDWRLLFWINLPLGLVALALTWWALRHVPQQRGSGGFDWIGTLLISASLTALNVGLAAGAELGAADFYGERVGPPPYAIPLVLLAAILLALFVWWERRVRDPLLDLRLFRDRSAAAACAINGLVGFALALAITNVPLFINTRLLLFEATDPDVLRRAAWDTGWVLSALTLSMALAALPGGFLAGRWGDRPVTMLGLALAGSGYLLMSGWVATSSYQVMVGQLILTGLGLGLVIAPAADAVIRAATRDRRGSVAAIVIAMRLVGMTAGVAILTTWGVQRQDALRRAGAEDPLVWSDPALFLMNIATAVISETFLFGALAILLGLIFAAALRQRRQPTHEEA</sequence>
<dbReference type="GO" id="GO:0022857">
    <property type="term" value="F:transmembrane transporter activity"/>
    <property type="evidence" value="ECO:0007669"/>
    <property type="project" value="InterPro"/>
</dbReference>
<dbReference type="InterPro" id="IPR011701">
    <property type="entry name" value="MFS"/>
</dbReference>
<name>A0A426U5R3_9CHLR</name>
<evidence type="ECO:0000313" key="9">
    <source>
        <dbReference type="EMBL" id="RRR75295.1"/>
    </source>
</evidence>
<dbReference type="InterPro" id="IPR020846">
    <property type="entry name" value="MFS_dom"/>
</dbReference>
<dbReference type="PROSITE" id="PS50850">
    <property type="entry name" value="MFS"/>
    <property type="match status" value="1"/>
</dbReference>
<comment type="subcellular location">
    <subcellularLocation>
        <location evidence="1">Cell membrane</location>
        <topology evidence="1">Multi-pass membrane protein</topology>
    </subcellularLocation>
</comment>
<dbReference type="EMBL" id="RSAS01000199">
    <property type="protein sequence ID" value="RRR75295.1"/>
    <property type="molecule type" value="Genomic_DNA"/>
</dbReference>
<feature type="transmembrane region" description="Helical" evidence="7">
    <location>
        <begin position="379"/>
        <end position="401"/>
    </location>
</feature>
<dbReference type="Gene3D" id="1.20.1720.10">
    <property type="entry name" value="Multidrug resistance protein D"/>
    <property type="match status" value="1"/>
</dbReference>
<dbReference type="AlphaFoldDB" id="A0A426U5R3"/>
<dbReference type="SUPFAM" id="SSF103473">
    <property type="entry name" value="MFS general substrate transporter"/>
    <property type="match status" value="1"/>
</dbReference>
<protein>
    <recommendedName>
        <fullName evidence="6">MFS-type drug efflux transporter P55</fullName>
    </recommendedName>
</protein>
<dbReference type="GO" id="GO:0005886">
    <property type="term" value="C:plasma membrane"/>
    <property type="evidence" value="ECO:0007669"/>
    <property type="project" value="UniProtKB-SubCell"/>
</dbReference>
<feature type="non-terminal residue" evidence="9">
    <location>
        <position position="1"/>
    </location>
</feature>
<feature type="transmembrane region" description="Helical" evidence="7">
    <location>
        <begin position="352"/>
        <end position="373"/>
    </location>
</feature>
<keyword evidence="3 7" id="KW-0812">Transmembrane</keyword>
<feature type="transmembrane region" description="Helical" evidence="7">
    <location>
        <begin position="457"/>
        <end position="490"/>
    </location>
</feature>
<reference evidence="9 10" key="1">
    <citation type="submission" date="2018-12" db="EMBL/GenBank/DDBJ databases">
        <title>Genome Sequence of Candidatus Viridilinea halotolerans isolated from saline sulfide-rich spring.</title>
        <authorList>
            <person name="Grouzdev D.S."/>
            <person name="Burganskaya E.I."/>
            <person name="Krutkina M.S."/>
            <person name="Sukhacheva M.V."/>
            <person name="Gorlenko V.M."/>
        </authorList>
    </citation>
    <scope>NUCLEOTIDE SEQUENCE [LARGE SCALE GENOMIC DNA]</scope>
    <source>
        <strain evidence="9">Chok-6</strain>
    </source>
</reference>
<dbReference type="Proteomes" id="UP000280307">
    <property type="component" value="Unassembled WGS sequence"/>
</dbReference>
<feature type="transmembrane region" description="Helical" evidence="7">
    <location>
        <begin position="238"/>
        <end position="256"/>
    </location>
</feature>
<keyword evidence="4 7" id="KW-1133">Transmembrane helix</keyword>
<evidence type="ECO:0000256" key="6">
    <source>
        <dbReference type="ARBA" id="ARBA00044273"/>
    </source>
</evidence>
<organism evidence="9 10">
    <name type="scientific">Candidatus Viridilinea halotolerans</name>
    <dbReference type="NCBI Taxonomy" id="2491704"/>
    <lineage>
        <taxon>Bacteria</taxon>
        <taxon>Bacillati</taxon>
        <taxon>Chloroflexota</taxon>
        <taxon>Chloroflexia</taxon>
        <taxon>Chloroflexales</taxon>
        <taxon>Chloroflexineae</taxon>
        <taxon>Oscillochloridaceae</taxon>
        <taxon>Candidatus Viridilinea</taxon>
    </lineage>
</organism>
<feature type="transmembrane region" description="Helical" evidence="7">
    <location>
        <begin position="277"/>
        <end position="300"/>
    </location>
</feature>
<feature type="transmembrane region" description="Helical" evidence="7">
    <location>
        <begin position="198"/>
        <end position="218"/>
    </location>
</feature>
<proteinExistence type="predicted"/>
<keyword evidence="5 7" id="KW-0472">Membrane</keyword>
<evidence type="ECO:0000256" key="5">
    <source>
        <dbReference type="ARBA" id="ARBA00023136"/>
    </source>
</evidence>
<evidence type="ECO:0000313" key="10">
    <source>
        <dbReference type="Proteomes" id="UP000280307"/>
    </source>
</evidence>
<evidence type="ECO:0000259" key="8">
    <source>
        <dbReference type="PROSITE" id="PS50850"/>
    </source>
</evidence>
<evidence type="ECO:0000256" key="3">
    <source>
        <dbReference type="ARBA" id="ARBA00022692"/>
    </source>
</evidence>
<feature type="transmembrane region" description="Helical" evidence="7">
    <location>
        <begin position="135"/>
        <end position="154"/>
    </location>
</feature>
<evidence type="ECO:0000256" key="7">
    <source>
        <dbReference type="SAM" id="Phobius"/>
    </source>
</evidence>
<evidence type="ECO:0000256" key="1">
    <source>
        <dbReference type="ARBA" id="ARBA00004651"/>
    </source>
</evidence>
<dbReference type="PROSITE" id="PS00216">
    <property type="entry name" value="SUGAR_TRANSPORT_1"/>
    <property type="match status" value="1"/>
</dbReference>
<keyword evidence="2" id="KW-0813">Transport</keyword>
<dbReference type="PANTHER" id="PTHR23501:SF191">
    <property type="entry name" value="VACUOLAR BASIC AMINO ACID TRANSPORTER 4"/>
    <property type="match status" value="1"/>
</dbReference>
<feature type="transmembrane region" description="Helical" evidence="7">
    <location>
        <begin position="46"/>
        <end position="65"/>
    </location>
</feature>
<feature type="transmembrane region" description="Helical" evidence="7">
    <location>
        <begin position="413"/>
        <end position="437"/>
    </location>
</feature>
<dbReference type="CDD" id="cd17321">
    <property type="entry name" value="MFS_MMR_MDR_like"/>
    <property type="match status" value="1"/>
</dbReference>
<feature type="transmembrane region" description="Helical" evidence="7">
    <location>
        <begin position="100"/>
        <end position="123"/>
    </location>
</feature>